<name>M4SWP7_9TRYP</name>
<evidence type="ECO:0000256" key="5">
    <source>
        <dbReference type="ARBA" id="ARBA00023180"/>
    </source>
</evidence>
<keyword evidence="4" id="KW-0472">Membrane</keyword>
<organism evidence="9">
    <name type="scientific">Trypanosoma brucei</name>
    <dbReference type="NCBI Taxonomy" id="5691"/>
    <lineage>
        <taxon>Eukaryota</taxon>
        <taxon>Discoba</taxon>
        <taxon>Euglenozoa</taxon>
        <taxon>Kinetoplastea</taxon>
        <taxon>Metakinetoplastina</taxon>
        <taxon>Trypanosomatida</taxon>
        <taxon>Trypanosomatidae</taxon>
        <taxon>Trypanosoma</taxon>
    </lineage>
</organism>
<evidence type="ECO:0000259" key="8">
    <source>
        <dbReference type="Pfam" id="PF00913"/>
    </source>
</evidence>
<sequence length="230" mass="24180">MAAKHLIRALLAAVALLGKMQKTEASGADALPAEQHTQLCAVAEEMATVAPAVATHAKQILNQEAERVRTSLKLRIYIQQQTRRRALLATVIAEAYSSKCRTSLGNLRKEVETGAALVDAAAYLAGRIGEAIDFLADIHESGGSGAGCLSAADGRKVVEGRNAVKTCGKERKATTTATAMPATELNSEGFPKLNSAVGTTKVCTEPLCATCCQSQQTQASTTKQWPAAQQ</sequence>
<dbReference type="Gene3D" id="1.10.470.10">
    <property type="entry name" value="Variant Surface Glycoprotein, subunit A, domain 2"/>
    <property type="match status" value="1"/>
</dbReference>
<evidence type="ECO:0000256" key="2">
    <source>
        <dbReference type="ARBA" id="ARBA00022475"/>
    </source>
</evidence>
<dbReference type="VEuPathDB" id="TriTrypDB:Tb427_000632100"/>
<dbReference type="Pfam" id="PF00913">
    <property type="entry name" value="Trypan_glycop"/>
    <property type="match status" value="1"/>
</dbReference>
<protein>
    <submittedName>
        <fullName evidence="9">Variant surface glycoprotein 1936</fullName>
    </submittedName>
</protein>
<keyword evidence="3" id="KW-0336">GPI-anchor</keyword>
<evidence type="ECO:0000256" key="6">
    <source>
        <dbReference type="ARBA" id="ARBA00023288"/>
    </source>
</evidence>
<keyword evidence="2" id="KW-1003">Cell membrane</keyword>
<dbReference type="SUPFAM" id="SSF58087">
    <property type="entry name" value="Variant surface glycoprotein (N-terminal domain)"/>
    <property type="match status" value="1"/>
</dbReference>
<dbReference type="EMBL" id="KC613407">
    <property type="protein sequence ID" value="AGH60838.1"/>
    <property type="molecule type" value="Genomic_DNA"/>
</dbReference>
<dbReference type="Gene3D" id="3.90.150.10">
    <property type="entry name" value="Variant Surface Glycoprotein, subunit A domain 1"/>
    <property type="match status" value="1"/>
</dbReference>
<reference evidence="9" key="1">
    <citation type="submission" date="2013-02" db="EMBL/GenBank/DDBJ databases">
        <authorList>
            <person name="Cross G.A.M."/>
            <person name="Kim H.-S."/>
            <person name="Wickstead B."/>
        </authorList>
    </citation>
    <scope>NUCLEOTIDE SEQUENCE</scope>
    <source>
        <strain evidence="9">Lister 427</strain>
    </source>
</reference>
<feature type="chain" id="PRO_5004057472" evidence="7">
    <location>
        <begin position="26"/>
        <end position="230"/>
    </location>
</feature>
<reference evidence="9" key="2">
    <citation type="journal article" date="2014" name="Mol. Biochem. Parasitol.">
        <title>Capturing the variant surface glycoprotein repertoire (the VSGnome) of Trypanosoma brucei Lister 427.</title>
        <authorList>
            <person name="Cross G.A."/>
            <person name="Kim H.S."/>
            <person name="Wickstead B."/>
        </authorList>
    </citation>
    <scope>NUCLEOTIDE SEQUENCE</scope>
    <source>
        <strain evidence="9">Lister 427</strain>
    </source>
</reference>
<dbReference type="GO" id="GO:0042783">
    <property type="term" value="P:symbiont-mediated evasion of host immune response"/>
    <property type="evidence" value="ECO:0007669"/>
    <property type="project" value="InterPro"/>
</dbReference>
<dbReference type="InterPro" id="IPR001812">
    <property type="entry name" value="Trypano_VSG_A_N_dom"/>
</dbReference>
<dbReference type="AlphaFoldDB" id="M4SWP7"/>
<keyword evidence="7" id="KW-0732">Signal</keyword>
<feature type="domain" description="Trypanosome variant surface glycoprotein A-type N-terminal" evidence="8">
    <location>
        <begin position="14"/>
        <end position="205"/>
    </location>
</feature>
<accession>M4SWP7</accession>
<evidence type="ECO:0000256" key="3">
    <source>
        <dbReference type="ARBA" id="ARBA00022622"/>
    </source>
</evidence>
<proteinExistence type="predicted"/>
<keyword evidence="5" id="KW-0325">Glycoprotein</keyword>
<dbReference type="GO" id="GO:0005886">
    <property type="term" value="C:plasma membrane"/>
    <property type="evidence" value="ECO:0007669"/>
    <property type="project" value="UniProtKB-SubCell"/>
</dbReference>
<feature type="signal peptide" evidence="7">
    <location>
        <begin position="1"/>
        <end position="25"/>
    </location>
</feature>
<comment type="subcellular location">
    <subcellularLocation>
        <location evidence="1">Cell membrane</location>
        <topology evidence="1">Lipid-anchor</topology>
        <topology evidence="1">GPI-anchor</topology>
    </subcellularLocation>
</comment>
<evidence type="ECO:0000256" key="1">
    <source>
        <dbReference type="ARBA" id="ARBA00004609"/>
    </source>
</evidence>
<evidence type="ECO:0000256" key="7">
    <source>
        <dbReference type="SAM" id="SignalP"/>
    </source>
</evidence>
<keyword evidence="6" id="KW-0449">Lipoprotein</keyword>
<dbReference type="GO" id="GO:0098552">
    <property type="term" value="C:side of membrane"/>
    <property type="evidence" value="ECO:0007669"/>
    <property type="project" value="UniProtKB-KW"/>
</dbReference>
<evidence type="ECO:0000256" key="4">
    <source>
        <dbReference type="ARBA" id="ARBA00023136"/>
    </source>
</evidence>
<evidence type="ECO:0000313" key="9">
    <source>
        <dbReference type="EMBL" id="AGH60838.1"/>
    </source>
</evidence>